<dbReference type="InterPro" id="IPR012349">
    <property type="entry name" value="Split_barrel_FMN-bd"/>
</dbReference>
<accession>A0A402BE67</accession>
<dbReference type="GO" id="GO:0016627">
    <property type="term" value="F:oxidoreductase activity, acting on the CH-CH group of donors"/>
    <property type="evidence" value="ECO:0007669"/>
    <property type="project" value="TreeGrafter"/>
</dbReference>
<dbReference type="GO" id="GO:0005829">
    <property type="term" value="C:cytosol"/>
    <property type="evidence" value="ECO:0007669"/>
    <property type="project" value="TreeGrafter"/>
</dbReference>
<dbReference type="Gene3D" id="2.30.110.10">
    <property type="entry name" value="Electron Transport, Fmn-binding Protein, Chain A"/>
    <property type="match status" value="1"/>
</dbReference>
<dbReference type="PANTHER" id="PTHR35176">
    <property type="entry name" value="HEME OXYGENASE HI_0854-RELATED"/>
    <property type="match status" value="1"/>
</dbReference>
<dbReference type="InterPro" id="IPR019920">
    <property type="entry name" value="F420-binding_dom_put"/>
</dbReference>
<evidence type="ECO:0000259" key="2">
    <source>
        <dbReference type="Pfam" id="PF01243"/>
    </source>
</evidence>
<evidence type="ECO:0000256" key="1">
    <source>
        <dbReference type="ARBA" id="ARBA00023002"/>
    </source>
</evidence>
<evidence type="ECO:0000313" key="4">
    <source>
        <dbReference type="Proteomes" id="UP000287171"/>
    </source>
</evidence>
<dbReference type="AlphaFoldDB" id="A0A402BE67"/>
<dbReference type="InterPro" id="IPR052019">
    <property type="entry name" value="F420H2_bilvrd_red/Heme_oxyg"/>
</dbReference>
<name>A0A402BE67_9CHLR</name>
<feature type="domain" description="Pyridoxamine 5'-phosphate oxidase N-terminal" evidence="2">
    <location>
        <begin position="9"/>
        <end position="105"/>
    </location>
</feature>
<protein>
    <submittedName>
        <fullName evidence="3">PPOX class F420-dependent enzyme</fullName>
    </submittedName>
</protein>
<comment type="caution">
    <text evidence="3">The sequence shown here is derived from an EMBL/GenBank/DDBJ whole genome shotgun (WGS) entry which is preliminary data.</text>
</comment>
<keyword evidence="1" id="KW-0560">Oxidoreductase</keyword>
<dbReference type="Proteomes" id="UP000287171">
    <property type="component" value="Unassembled WGS sequence"/>
</dbReference>
<dbReference type="Pfam" id="PF01243">
    <property type="entry name" value="PNPOx_N"/>
    <property type="match status" value="1"/>
</dbReference>
<evidence type="ECO:0000313" key="3">
    <source>
        <dbReference type="EMBL" id="GCE29731.1"/>
    </source>
</evidence>
<dbReference type="EMBL" id="BIFT01000002">
    <property type="protein sequence ID" value="GCE29731.1"/>
    <property type="molecule type" value="Genomic_DNA"/>
</dbReference>
<sequence>MTNRLSDWAREFLRGDRVAVVSTLNKDGSPHVTTIWYWLSNDGTLVITTPGSSQKSKNLRGDPRIALCVGDMGRSISLYGRVSIIEDQALVRQDLVRVIERYVKDEGRRPQVVTILLQRAPVALHFFPEKVTEFSGWNMTHT</sequence>
<gene>
    <name evidence="3" type="ORF">KDA_52150</name>
</gene>
<proteinExistence type="predicted"/>
<dbReference type="NCBIfam" id="TIGR03618">
    <property type="entry name" value="Rv1155_F420"/>
    <property type="match status" value="1"/>
</dbReference>
<organism evidence="3 4">
    <name type="scientific">Dictyobacter alpinus</name>
    <dbReference type="NCBI Taxonomy" id="2014873"/>
    <lineage>
        <taxon>Bacteria</taxon>
        <taxon>Bacillati</taxon>
        <taxon>Chloroflexota</taxon>
        <taxon>Ktedonobacteria</taxon>
        <taxon>Ktedonobacterales</taxon>
        <taxon>Dictyobacteraceae</taxon>
        <taxon>Dictyobacter</taxon>
    </lineage>
</organism>
<dbReference type="GO" id="GO:0070967">
    <property type="term" value="F:coenzyme F420 binding"/>
    <property type="evidence" value="ECO:0007669"/>
    <property type="project" value="TreeGrafter"/>
</dbReference>
<dbReference type="RefSeq" id="WP_161982410.1">
    <property type="nucleotide sequence ID" value="NZ_BIFT01000002.1"/>
</dbReference>
<dbReference type="InterPro" id="IPR011576">
    <property type="entry name" value="Pyridox_Oxase_N"/>
</dbReference>
<dbReference type="PANTHER" id="PTHR35176:SF6">
    <property type="entry name" value="HEME OXYGENASE HI_0854-RELATED"/>
    <property type="match status" value="1"/>
</dbReference>
<reference evidence="4" key="1">
    <citation type="submission" date="2018-12" db="EMBL/GenBank/DDBJ databases">
        <title>Tengunoibacter tsumagoiensis gen. nov., sp. nov., Dictyobacter kobayashii sp. nov., D. alpinus sp. nov., and D. joshuensis sp. nov. and description of Dictyobacteraceae fam. nov. within the order Ktedonobacterales isolated from Tengu-no-mugimeshi.</title>
        <authorList>
            <person name="Wang C.M."/>
            <person name="Zheng Y."/>
            <person name="Sakai Y."/>
            <person name="Toyoda A."/>
            <person name="Minakuchi Y."/>
            <person name="Abe K."/>
            <person name="Yokota A."/>
            <person name="Yabe S."/>
        </authorList>
    </citation>
    <scope>NUCLEOTIDE SEQUENCE [LARGE SCALE GENOMIC DNA]</scope>
    <source>
        <strain evidence="4">Uno16</strain>
    </source>
</reference>
<dbReference type="SUPFAM" id="SSF50475">
    <property type="entry name" value="FMN-binding split barrel"/>
    <property type="match status" value="1"/>
</dbReference>
<keyword evidence="4" id="KW-1185">Reference proteome</keyword>